<reference evidence="1" key="1">
    <citation type="journal article" date="2017" name="Nature">
        <title>The sunflower genome provides insights into oil metabolism, flowering and Asterid evolution.</title>
        <authorList>
            <person name="Badouin H."/>
            <person name="Gouzy J."/>
            <person name="Grassa C.J."/>
            <person name="Murat F."/>
            <person name="Staton S.E."/>
            <person name="Cottret L."/>
            <person name="Lelandais-Briere C."/>
            <person name="Owens G.L."/>
            <person name="Carrere S."/>
            <person name="Mayjonade B."/>
            <person name="Legrand L."/>
            <person name="Gill N."/>
            <person name="Kane N.C."/>
            <person name="Bowers J.E."/>
            <person name="Hubner S."/>
            <person name="Bellec A."/>
            <person name="Berard A."/>
            <person name="Berges H."/>
            <person name="Blanchet N."/>
            <person name="Boniface M.C."/>
            <person name="Brunel D."/>
            <person name="Catrice O."/>
            <person name="Chaidir N."/>
            <person name="Claudel C."/>
            <person name="Donnadieu C."/>
            <person name="Faraut T."/>
            <person name="Fievet G."/>
            <person name="Helmstetter N."/>
            <person name="King M."/>
            <person name="Knapp S.J."/>
            <person name="Lai Z."/>
            <person name="Le Paslier M.C."/>
            <person name="Lippi Y."/>
            <person name="Lorenzon L."/>
            <person name="Mandel J.R."/>
            <person name="Marage G."/>
            <person name="Marchand G."/>
            <person name="Marquand E."/>
            <person name="Bret-Mestries E."/>
            <person name="Morien E."/>
            <person name="Nambeesan S."/>
            <person name="Nguyen T."/>
            <person name="Pegot-Espagnet P."/>
            <person name="Pouilly N."/>
            <person name="Raftis F."/>
            <person name="Sallet E."/>
            <person name="Schiex T."/>
            <person name="Thomas J."/>
            <person name="Vandecasteele C."/>
            <person name="Vares D."/>
            <person name="Vear F."/>
            <person name="Vautrin S."/>
            <person name="Crespi M."/>
            <person name="Mangin B."/>
            <person name="Burke J.M."/>
            <person name="Salse J."/>
            <person name="Munos S."/>
            <person name="Vincourt P."/>
            <person name="Rieseberg L.H."/>
            <person name="Langlade N.B."/>
        </authorList>
    </citation>
    <scope>NUCLEOTIDE SEQUENCE</scope>
    <source>
        <tissue evidence="1">Leaves</tissue>
    </source>
</reference>
<evidence type="ECO:0000313" key="1">
    <source>
        <dbReference type="EMBL" id="KAF5755156.1"/>
    </source>
</evidence>
<proteinExistence type="predicted"/>
<organism evidence="1 2">
    <name type="scientific">Helianthus annuus</name>
    <name type="common">Common sunflower</name>
    <dbReference type="NCBI Taxonomy" id="4232"/>
    <lineage>
        <taxon>Eukaryota</taxon>
        <taxon>Viridiplantae</taxon>
        <taxon>Streptophyta</taxon>
        <taxon>Embryophyta</taxon>
        <taxon>Tracheophyta</taxon>
        <taxon>Spermatophyta</taxon>
        <taxon>Magnoliopsida</taxon>
        <taxon>eudicotyledons</taxon>
        <taxon>Gunneridae</taxon>
        <taxon>Pentapetalae</taxon>
        <taxon>asterids</taxon>
        <taxon>campanulids</taxon>
        <taxon>Asterales</taxon>
        <taxon>Asteraceae</taxon>
        <taxon>Asteroideae</taxon>
        <taxon>Heliantheae alliance</taxon>
        <taxon>Heliantheae</taxon>
        <taxon>Helianthus</taxon>
    </lineage>
</organism>
<dbReference type="Gramene" id="mRNA:HanXRQr2_Chr17g0799461">
    <property type="protein sequence ID" value="mRNA:HanXRQr2_Chr17g0799461"/>
    <property type="gene ID" value="HanXRQr2_Chr17g0799461"/>
</dbReference>
<protein>
    <submittedName>
        <fullName evidence="1">Uncharacterized protein</fullName>
    </submittedName>
</protein>
<keyword evidence="2" id="KW-1185">Reference proteome</keyword>
<evidence type="ECO:0000313" key="2">
    <source>
        <dbReference type="Proteomes" id="UP000215914"/>
    </source>
</evidence>
<dbReference type="AlphaFoldDB" id="A0A9K3GTY6"/>
<dbReference type="Proteomes" id="UP000215914">
    <property type="component" value="Unassembled WGS sequence"/>
</dbReference>
<reference evidence="1" key="2">
    <citation type="submission" date="2020-06" db="EMBL/GenBank/DDBJ databases">
        <title>Helianthus annuus Genome sequencing and assembly Release 2.</title>
        <authorList>
            <person name="Gouzy J."/>
            <person name="Langlade N."/>
            <person name="Munos S."/>
        </authorList>
    </citation>
    <scope>NUCLEOTIDE SEQUENCE</scope>
    <source>
        <tissue evidence="1">Leaves</tissue>
    </source>
</reference>
<accession>A0A9K3GTY6</accession>
<sequence>MYDFRVTKVIIMSPGFEQCLEIQDYPNLVDEDDAKKRSSVDA</sequence>
<name>A0A9K3GTY6_HELAN</name>
<gene>
    <name evidence="1" type="ORF">HanXRQr2_Chr17g0799461</name>
</gene>
<dbReference type="EMBL" id="MNCJ02000332">
    <property type="protein sequence ID" value="KAF5755156.1"/>
    <property type="molecule type" value="Genomic_DNA"/>
</dbReference>
<comment type="caution">
    <text evidence="1">The sequence shown here is derived from an EMBL/GenBank/DDBJ whole genome shotgun (WGS) entry which is preliminary data.</text>
</comment>